<keyword evidence="3" id="KW-1185">Reference proteome</keyword>
<dbReference type="InterPro" id="IPR002645">
    <property type="entry name" value="STAS_dom"/>
</dbReference>
<evidence type="ECO:0000313" key="2">
    <source>
        <dbReference type="EMBL" id="AKJ27103.1"/>
    </source>
</evidence>
<dbReference type="SUPFAM" id="SSF52091">
    <property type="entry name" value="SpoIIaa-like"/>
    <property type="match status" value="1"/>
</dbReference>
<dbReference type="InterPro" id="IPR058548">
    <property type="entry name" value="MlaB-like_STAS"/>
</dbReference>
<dbReference type="PANTHER" id="PTHR35849:SF2">
    <property type="entry name" value="BLR2341 PROTEIN"/>
    <property type="match status" value="1"/>
</dbReference>
<dbReference type="Gene3D" id="3.30.750.24">
    <property type="entry name" value="STAS domain"/>
    <property type="match status" value="1"/>
</dbReference>
<dbReference type="EMBL" id="CP011371">
    <property type="protein sequence ID" value="AKJ27103.1"/>
    <property type="molecule type" value="Genomic_DNA"/>
</dbReference>
<name>A0A0G3BGJ6_9BURK</name>
<accession>A0A0G3BGJ6</accession>
<feature type="domain" description="STAS" evidence="1">
    <location>
        <begin position="1"/>
        <end position="94"/>
    </location>
</feature>
<dbReference type="KEGG" id="pbh:AAW51_0412"/>
<organism evidence="2 3">
    <name type="scientific">Caldimonas brevitalea</name>
    <dbReference type="NCBI Taxonomy" id="413882"/>
    <lineage>
        <taxon>Bacteria</taxon>
        <taxon>Pseudomonadati</taxon>
        <taxon>Pseudomonadota</taxon>
        <taxon>Betaproteobacteria</taxon>
        <taxon>Burkholderiales</taxon>
        <taxon>Sphaerotilaceae</taxon>
        <taxon>Caldimonas</taxon>
    </lineage>
</organism>
<dbReference type="PROSITE" id="PS50801">
    <property type="entry name" value="STAS"/>
    <property type="match status" value="1"/>
</dbReference>
<dbReference type="InterPro" id="IPR036513">
    <property type="entry name" value="STAS_dom_sf"/>
</dbReference>
<dbReference type="CDD" id="cd07043">
    <property type="entry name" value="STAS_anti-anti-sigma_factors"/>
    <property type="match status" value="1"/>
</dbReference>
<reference evidence="2 3" key="1">
    <citation type="submission" date="2015-05" db="EMBL/GenBank/DDBJ databases">
        <authorList>
            <person name="Tang B."/>
            <person name="Yu Y."/>
        </authorList>
    </citation>
    <scope>NUCLEOTIDE SEQUENCE [LARGE SCALE GENOMIC DNA]</scope>
    <source>
        <strain evidence="2 3">DSM 7029</strain>
    </source>
</reference>
<dbReference type="InterPro" id="IPR052746">
    <property type="entry name" value="MlaB_ABC_Transporter"/>
</dbReference>
<evidence type="ECO:0000259" key="1">
    <source>
        <dbReference type="PROSITE" id="PS50801"/>
    </source>
</evidence>
<dbReference type="RefSeq" id="WP_047193281.1">
    <property type="nucleotide sequence ID" value="NZ_CP011371.1"/>
</dbReference>
<sequence>MLTLTGEMTIYRAHEIKVLLLQAVADGQTELDLSGVAELDTAGLQLLILAKREAAARGGALRFIQHSPAVLDVLNLLDPAGHFGDPLLLPGTAA</sequence>
<dbReference type="Proteomes" id="UP000035352">
    <property type="component" value="Chromosome"/>
</dbReference>
<dbReference type="OrthoDB" id="8527158at2"/>
<dbReference type="AlphaFoldDB" id="A0A0G3BGJ6"/>
<proteinExistence type="predicted"/>
<dbReference type="Pfam" id="PF13466">
    <property type="entry name" value="STAS_2"/>
    <property type="match status" value="1"/>
</dbReference>
<evidence type="ECO:0000313" key="3">
    <source>
        <dbReference type="Proteomes" id="UP000035352"/>
    </source>
</evidence>
<protein>
    <recommendedName>
        <fullName evidence="1">STAS domain-containing protein</fullName>
    </recommendedName>
</protein>
<dbReference type="STRING" id="413882.AAW51_0412"/>
<dbReference type="PANTHER" id="PTHR35849">
    <property type="entry name" value="BLR2341 PROTEIN"/>
    <property type="match status" value="1"/>
</dbReference>
<gene>
    <name evidence="2" type="ORF">AAW51_0412</name>
</gene>